<dbReference type="NCBIfam" id="NF033539">
    <property type="entry name" value="transpos_IS1380"/>
    <property type="match status" value="1"/>
</dbReference>
<dbReference type="InterPro" id="IPR025668">
    <property type="entry name" value="Tnp_DDE_dom"/>
</dbReference>
<reference evidence="2" key="1">
    <citation type="journal article" date="2015" name="Nature">
        <title>Complex archaea that bridge the gap between prokaryotes and eukaryotes.</title>
        <authorList>
            <person name="Spang A."/>
            <person name="Saw J.H."/>
            <person name="Jorgensen S.L."/>
            <person name="Zaremba-Niedzwiedzka K."/>
            <person name="Martijn J."/>
            <person name="Lind A.E."/>
            <person name="van Eijk R."/>
            <person name="Schleper C."/>
            <person name="Guy L."/>
            <person name="Ettema T.J."/>
        </authorList>
    </citation>
    <scope>NUCLEOTIDE SEQUENCE</scope>
</reference>
<comment type="caution">
    <text evidence="2">The sequence shown here is derived from an EMBL/GenBank/DDBJ whole genome shotgun (WGS) entry which is preliminary data.</text>
</comment>
<evidence type="ECO:0000313" key="2">
    <source>
        <dbReference type="EMBL" id="KKM92576.1"/>
    </source>
</evidence>
<protein>
    <recommendedName>
        <fullName evidence="1">Transposase DDE domain-containing protein</fullName>
    </recommendedName>
</protein>
<dbReference type="Pfam" id="PF13701">
    <property type="entry name" value="DDE_Tnp_1_4"/>
    <property type="match status" value="1"/>
</dbReference>
<sequence length="511" mass="59186">MKKKIAKKLRQRKRKILNRLNKRSLPAHPGPMFNPGNIRYEMADRARGITYGGMGAVQLLVKNIGLDEAINSRLHLFKLRNPYFESDHVLNIAYNILCNGECLEDIERLRNDEVYLDAVGADTIPDPTTAGDFCRRFSTEHIEILQDVINEVRLKVWKQQEPEFFKEAVIDADGTIAETTGECKEGMDLSYKGIWGYHPLLVSLSNTGEPLYLSNRSGNSTSSKNASHYLDKAARLCRAAGFEKIRFRGDTDFSQTKYLDGWDEEGITFVFGINAMPNLVKIAENLPETAYTDLIRQPRYTVKTKTRSKPANVKEQIVKERGYKNIRLQSEQTAEFEYTPNKCHKSYRVVVLKKNLSVERGEKVLFDDIRYFFYITNDHNASRAAIVGDANNRCNQENLIEQLKNGVRAMTMPVDTLISNWAYMVMASLAWNLKAWYALLLPTKGRWHKKHKSQKRKVLRMEFKKFRNFFIMLPCQIVKTGRRLLYRLLGWNDHLKIFFRAVKTFRCPLRC</sequence>
<name>A0A0F9LZQ4_9ZZZZ</name>
<dbReference type="InterPro" id="IPR047960">
    <property type="entry name" value="Transpos_IS1380"/>
</dbReference>
<gene>
    <name evidence="2" type="ORF">LCGC14_1217060</name>
</gene>
<dbReference type="AlphaFoldDB" id="A0A0F9LZQ4"/>
<evidence type="ECO:0000259" key="1">
    <source>
        <dbReference type="Pfam" id="PF13701"/>
    </source>
</evidence>
<organism evidence="2">
    <name type="scientific">marine sediment metagenome</name>
    <dbReference type="NCBI Taxonomy" id="412755"/>
    <lineage>
        <taxon>unclassified sequences</taxon>
        <taxon>metagenomes</taxon>
        <taxon>ecological metagenomes</taxon>
    </lineage>
</organism>
<accession>A0A0F9LZQ4</accession>
<feature type="domain" description="Transposase DDE" evidence="1">
    <location>
        <begin position="52"/>
        <end position="487"/>
    </location>
</feature>
<proteinExistence type="predicted"/>
<dbReference type="EMBL" id="LAZR01006373">
    <property type="protein sequence ID" value="KKM92576.1"/>
    <property type="molecule type" value="Genomic_DNA"/>
</dbReference>